<dbReference type="AlphaFoldDB" id="A0A5A7RDY4"/>
<proteinExistence type="predicted"/>
<dbReference type="GO" id="GO:0016740">
    <property type="term" value="F:transferase activity"/>
    <property type="evidence" value="ECO:0007669"/>
    <property type="project" value="UniProtKB-KW"/>
</dbReference>
<organism evidence="1 2">
    <name type="scientific">Striga asiatica</name>
    <name type="common">Asiatic witchweed</name>
    <name type="synonym">Buchnera asiatica</name>
    <dbReference type="NCBI Taxonomy" id="4170"/>
    <lineage>
        <taxon>Eukaryota</taxon>
        <taxon>Viridiplantae</taxon>
        <taxon>Streptophyta</taxon>
        <taxon>Embryophyta</taxon>
        <taxon>Tracheophyta</taxon>
        <taxon>Spermatophyta</taxon>
        <taxon>Magnoliopsida</taxon>
        <taxon>eudicotyledons</taxon>
        <taxon>Gunneridae</taxon>
        <taxon>Pentapetalae</taxon>
        <taxon>asterids</taxon>
        <taxon>lamiids</taxon>
        <taxon>Lamiales</taxon>
        <taxon>Orobanchaceae</taxon>
        <taxon>Buchnereae</taxon>
        <taxon>Striga</taxon>
    </lineage>
</organism>
<gene>
    <name evidence="1" type="ORF">STAS_33438</name>
</gene>
<keyword evidence="1" id="KW-0808">Transferase</keyword>
<evidence type="ECO:0000313" key="1">
    <source>
        <dbReference type="EMBL" id="GER55752.1"/>
    </source>
</evidence>
<dbReference type="EMBL" id="BKCP01012181">
    <property type="protein sequence ID" value="GER55752.1"/>
    <property type="molecule type" value="Genomic_DNA"/>
</dbReference>
<comment type="caution">
    <text evidence="1">The sequence shown here is derived from an EMBL/GenBank/DDBJ whole genome shotgun (WGS) entry which is preliminary data.</text>
</comment>
<sequence length="202" mass="22435">MAITFSPDTRSGVDERLPIALLGYISGTSQQIVSSIAISPDLYREELNIISSLSGDEGGLLFLPKVSWSGLTERTSTLSRPDSTVSSRVGSHSLDTLLHEKLMESTKGFKEKNEMHFVLSSTDQCNALDTLQHHQHQTCVEDGILVKKKQARRRPAFFIGIPYESSMMNDPSGKEMLSRWKGSQSRAAELDSLNHDLLRQSL</sequence>
<protein>
    <submittedName>
        <fullName evidence="1">Omega-hydroxypalmitate O-feruloyl transferase</fullName>
    </submittedName>
</protein>
<dbReference type="Proteomes" id="UP000325081">
    <property type="component" value="Unassembled WGS sequence"/>
</dbReference>
<accession>A0A5A7RDY4</accession>
<name>A0A5A7RDY4_STRAF</name>
<reference evidence="2" key="1">
    <citation type="journal article" date="2019" name="Curr. Biol.">
        <title>Genome Sequence of Striga asiatica Provides Insight into the Evolution of Plant Parasitism.</title>
        <authorList>
            <person name="Yoshida S."/>
            <person name="Kim S."/>
            <person name="Wafula E.K."/>
            <person name="Tanskanen J."/>
            <person name="Kim Y.M."/>
            <person name="Honaas L."/>
            <person name="Yang Z."/>
            <person name="Spallek T."/>
            <person name="Conn C.E."/>
            <person name="Ichihashi Y."/>
            <person name="Cheong K."/>
            <person name="Cui S."/>
            <person name="Der J.P."/>
            <person name="Gundlach H."/>
            <person name="Jiao Y."/>
            <person name="Hori C."/>
            <person name="Ishida J.K."/>
            <person name="Kasahara H."/>
            <person name="Kiba T."/>
            <person name="Kim M.S."/>
            <person name="Koo N."/>
            <person name="Laohavisit A."/>
            <person name="Lee Y.H."/>
            <person name="Lumba S."/>
            <person name="McCourt P."/>
            <person name="Mortimer J.C."/>
            <person name="Mutuku J.M."/>
            <person name="Nomura T."/>
            <person name="Sasaki-Sekimoto Y."/>
            <person name="Seto Y."/>
            <person name="Wang Y."/>
            <person name="Wakatake T."/>
            <person name="Sakakibara H."/>
            <person name="Demura T."/>
            <person name="Yamaguchi S."/>
            <person name="Yoneyama K."/>
            <person name="Manabe R.I."/>
            <person name="Nelson D.C."/>
            <person name="Schulman A.H."/>
            <person name="Timko M.P."/>
            <person name="dePamphilis C.W."/>
            <person name="Choi D."/>
            <person name="Shirasu K."/>
        </authorList>
    </citation>
    <scope>NUCLEOTIDE SEQUENCE [LARGE SCALE GENOMIC DNA]</scope>
    <source>
        <strain evidence="2">cv. UVA1</strain>
    </source>
</reference>
<evidence type="ECO:0000313" key="2">
    <source>
        <dbReference type="Proteomes" id="UP000325081"/>
    </source>
</evidence>
<keyword evidence="2" id="KW-1185">Reference proteome</keyword>